<dbReference type="Proteomes" id="UP000324800">
    <property type="component" value="Unassembled WGS sequence"/>
</dbReference>
<reference evidence="2 3" key="1">
    <citation type="submission" date="2019-03" db="EMBL/GenBank/DDBJ databases">
        <title>Single cell metagenomics reveals metabolic interactions within the superorganism composed of flagellate Streblomastix strix and complex community of Bacteroidetes bacteria on its surface.</title>
        <authorList>
            <person name="Treitli S.C."/>
            <person name="Kolisko M."/>
            <person name="Husnik F."/>
            <person name="Keeling P."/>
            <person name="Hampl V."/>
        </authorList>
    </citation>
    <scope>NUCLEOTIDE SEQUENCE [LARGE SCALE GENOMIC DNA]</scope>
    <source>
        <strain evidence="2">ST1C</strain>
    </source>
</reference>
<dbReference type="AlphaFoldDB" id="A0A5J4VZC8"/>
<organism evidence="2 3">
    <name type="scientific">Streblomastix strix</name>
    <dbReference type="NCBI Taxonomy" id="222440"/>
    <lineage>
        <taxon>Eukaryota</taxon>
        <taxon>Metamonada</taxon>
        <taxon>Preaxostyla</taxon>
        <taxon>Oxymonadida</taxon>
        <taxon>Streblomastigidae</taxon>
        <taxon>Streblomastix</taxon>
    </lineage>
</organism>
<proteinExistence type="predicted"/>
<evidence type="ECO:0000313" key="3">
    <source>
        <dbReference type="Proteomes" id="UP000324800"/>
    </source>
</evidence>
<accession>A0A5J4VZC8</accession>
<comment type="caution">
    <text evidence="2">The sequence shown here is derived from an EMBL/GenBank/DDBJ whole genome shotgun (WGS) entry which is preliminary data.</text>
</comment>
<name>A0A5J4VZC8_9EUKA</name>
<sequence>MKPNLFEVPEQNLQFFHSSFAERAYFIAQIVFETVLISEERQKVLSILNQIDQKEEDSDQDVNSYDIYYYCNYDYNVQDYYELSEDNVSDYQIGIESSCIQGKAEIVALFTLDQLSSSSSSSSPYSFQSITSSYSSSSFVSFSVKVMDNDEAERDESSSDPDVDDEEDKLDDEVDDYGEDVEVVEQDEVIDYEFGELDVNDVEN</sequence>
<evidence type="ECO:0000256" key="1">
    <source>
        <dbReference type="SAM" id="MobiDB-lite"/>
    </source>
</evidence>
<evidence type="ECO:0000313" key="2">
    <source>
        <dbReference type="EMBL" id="KAA6388034.1"/>
    </source>
</evidence>
<feature type="region of interest" description="Disordered" evidence="1">
    <location>
        <begin position="150"/>
        <end position="186"/>
    </location>
</feature>
<protein>
    <submittedName>
        <fullName evidence="2">Uncharacterized protein</fullName>
    </submittedName>
</protein>
<dbReference type="EMBL" id="SNRW01004142">
    <property type="protein sequence ID" value="KAA6388034.1"/>
    <property type="molecule type" value="Genomic_DNA"/>
</dbReference>
<gene>
    <name evidence="2" type="ORF">EZS28_016438</name>
</gene>